<dbReference type="Proteomes" id="UP000768462">
    <property type="component" value="Unassembled WGS sequence"/>
</dbReference>
<proteinExistence type="predicted"/>
<accession>A0A927W779</accession>
<reference evidence="1" key="1">
    <citation type="submission" date="2019-04" db="EMBL/GenBank/DDBJ databases">
        <title>Evolution of Biomass-Degrading Anaerobic Consortia Revealed by Metagenomics.</title>
        <authorList>
            <person name="Peng X."/>
        </authorList>
    </citation>
    <scope>NUCLEOTIDE SEQUENCE</scope>
    <source>
        <strain evidence="1">SIG254</strain>
    </source>
</reference>
<comment type="caution">
    <text evidence="1">The sequence shown here is derived from an EMBL/GenBank/DDBJ whole genome shotgun (WGS) entry which is preliminary data.</text>
</comment>
<dbReference type="EMBL" id="SVCM01000210">
    <property type="protein sequence ID" value="MBE6061898.1"/>
    <property type="molecule type" value="Genomic_DNA"/>
</dbReference>
<gene>
    <name evidence="1" type="ORF">E7215_17305</name>
</gene>
<sequence>MSENITHAHKIFSLLDEEYRLKKWTGQDPLLSRQMRLSQDILAVFAVRKTDGKHILYFQCNPEDAVKGHKYPAWKGITIDFSGFENPGMEGCYVRIEQGESSDNDVYFAVSEDLCLCLKDVERANLRFKLSTALERWKRFFSLRESIVLTREEQIGLFGELYLLRSMMKNGIVASNAISCWKGPYQGVYDFSLSNMSIEVKTTASKMPYKVHISNEMQLDDRLAGGILVLSFIAVQPSDSSGETLGDVVKDIVYFIEEDEASRSLFQDKIFGCGLGNSYIDRYISKYIIKEHGFYNVQENFPRILSKDLAKGLGDISYSLDISACSNYLMDEQQFWQIAKLYIKEDII</sequence>
<organism evidence="1 2">
    <name type="scientific">Clostridium sulfidigenes</name>
    <dbReference type="NCBI Taxonomy" id="318464"/>
    <lineage>
        <taxon>Bacteria</taxon>
        <taxon>Bacillati</taxon>
        <taxon>Bacillota</taxon>
        <taxon>Clostridia</taxon>
        <taxon>Eubacteriales</taxon>
        <taxon>Clostridiaceae</taxon>
        <taxon>Clostridium</taxon>
    </lineage>
</organism>
<protein>
    <submittedName>
        <fullName evidence="1">PD-(D/E)XK motif protein</fullName>
    </submittedName>
</protein>
<dbReference type="Pfam" id="PF14390">
    <property type="entry name" value="DUF4420"/>
    <property type="match status" value="1"/>
</dbReference>
<name>A0A927W779_9CLOT</name>
<evidence type="ECO:0000313" key="2">
    <source>
        <dbReference type="Proteomes" id="UP000768462"/>
    </source>
</evidence>
<dbReference type="AlphaFoldDB" id="A0A927W779"/>
<dbReference type="InterPro" id="IPR025534">
    <property type="entry name" value="DUF4420"/>
</dbReference>
<evidence type="ECO:0000313" key="1">
    <source>
        <dbReference type="EMBL" id="MBE6061898.1"/>
    </source>
</evidence>